<evidence type="ECO:0000313" key="3">
    <source>
        <dbReference type="Proteomes" id="UP001152024"/>
    </source>
</evidence>
<organism evidence="2 3">
    <name type="scientific">Fusarium equiseti</name>
    <name type="common">Fusarium scirpi</name>
    <dbReference type="NCBI Taxonomy" id="61235"/>
    <lineage>
        <taxon>Eukaryota</taxon>
        <taxon>Fungi</taxon>
        <taxon>Dikarya</taxon>
        <taxon>Ascomycota</taxon>
        <taxon>Pezizomycotina</taxon>
        <taxon>Sordariomycetes</taxon>
        <taxon>Hypocreomycetidae</taxon>
        <taxon>Hypocreales</taxon>
        <taxon>Nectriaceae</taxon>
        <taxon>Fusarium</taxon>
        <taxon>Fusarium incarnatum-equiseti species complex</taxon>
    </lineage>
</organism>
<gene>
    <name evidence="2" type="ORF">NW768_012133</name>
</gene>
<comment type="caution">
    <text evidence="2">The sequence shown here is derived from an EMBL/GenBank/DDBJ whole genome shotgun (WGS) entry which is preliminary data.</text>
</comment>
<keyword evidence="3" id="KW-1185">Reference proteome</keyword>
<evidence type="ECO:0008006" key="4">
    <source>
        <dbReference type="Google" id="ProtNLM"/>
    </source>
</evidence>
<reference evidence="2" key="1">
    <citation type="submission" date="2022-09" db="EMBL/GenBank/DDBJ databases">
        <title>Fusarium specimens isolated from Avocado Roots.</title>
        <authorList>
            <person name="Stajich J."/>
            <person name="Roper C."/>
            <person name="Heimlech-Rivalta G."/>
        </authorList>
    </citation>
    <scope>NUCLEOTIDE SEQUENCE</scope>
    <source>
        <strain evidence="2">CF00095</strain>
    </source>
</reference>
<keyword evidence="1" id="KW-0732">Signal</keyword>
<name>A0ABQ8QWC4_FUSEQ</name>
<feature type="signal peptide" evidence="1">
    <location>
        <begin position="1"/>
        <end position="20"/>
    </location>
</feature>
<evidence type="ECO:0000313" key="2">
    <source>
        <dbReference type="EMBL" id="KAJ4109697.1"/>
    </source>
</evidence>
<dbReference type="EMBL" id="JAOQBH010000037">
    <property type="protein sequence ID" value="KAJ4109697.1"/>
    <property type="molecule type" value="Genomic_DNA"/>
</dbReference>
<accession>A0ABQ8QWC4</accession>
<dbReference type="Proteomes" id="UP001152024">
    <property type="component" value="Unassembled WGS sequence"/>
</dbReference>
<sequence length="398" mass="43285">MVALESLLLLFALGTQSLVASQSVICQSQLGSKSIPANKIPRATTTIHSKITVQKKVTRKVNVVVVPRPTTTTSTEVKTITETTQADADVETAIETKTDVTTTIEVRLHTTTSISTSSKTTTRYTTTSTIQAPAGFTPAKGPYWRPRIKARDSLKKRAAPKGFPAELQSNPEYVQRIDCTKKVLSTSVKVTTTTIKGTRVTVSPKTKTKVISSITTSIQTVYPPKVTKTSTETTTSTLTEYDDRTEKATATESVTVESVIPVDYYAACGDNNMLRTANGGNKISSLDYNFTMRISSTLGLKTAYECCVLCQKTPNCLFSNWRGNSVCSLYLPLTSDFCTKSQQVVATYHTSANSNNDFVFSNSQCGNDLMEFSSATCFMGGLVIDPVYNIGTRDFAIK</sequence>
<feature type="chain" id="PRO_5047127000" description="Apple domain-containing protein" evidence="1">
    <location>
        <begin position="21"/>
        <end position="398"/>
    </location>
</feature>
<evidence type="ECO:0000256" key="1">
    <source>
        <dbReference type="SAM" id="SignalP"/>
    </source>
</evidence>
<proteinExistence type="predicted"/>
<protein>
    <recommendedName>
        <fullName evidence="4">Apple domain-containing protein</fullName>
    </recommendedName>
</protein>